<dbReference type="RefSeq" id="WP_119910709.1">
    <property type="nucleotide sequence ID" value="NZ_QZCH01000012.1"/>
</dbReference>
<reference evidence="3 4" key="1">
    <citation type="submission" date="2018-09" db="EMBL/GenBank/DDBJ databases">
        <authorList>
            <person name="Wang F."/>
        </authorList>
    </citation>
    <scope>NUCLEOTIDE SEQUENCE [LARGE SCALE GENOMIC DNA]</scope>
    <source>
        <strain evidence="3 4">PLHSC7-2</strain>
    </source>
</reference>
<dbReference type="PANTHER" id="PTHR30383">
    <property type="entry name" value="THIOESTERASE 1/PROTEASE 1/LYSOPHOSPHOLIPASE L1"/>
    <property type="match status" value="1"/>
</dbReference>
<dbReference type="GO" id="GO:0004622">
    <property type="term" value="F:phosphatidylcholine lysophospholipase activity"/>
    <property type="evidence" value="ECO:0007669"/>
    <property type="project" value="TreeGrafter"/>
</dbReference>
<organism evidence="3 4">
    <name type="scientific">Motilimonas pumila</name>
    <dbReference type="NCBI Taxonomy" id="2303987"/>
    <lineage>
        <taxon>Bacteria</taxon>
        <taxon>Pseudomonadati</taxon>
        <taxon>Pseudomonadota</taxon>
        <taxon>Gammaproteobacteria</taxon>
        <taxon>Alteromonadales</taxon>
        <taxon>Alteromonadales genera incertae sedis</taxon>
        <taxon>Motilimonas</taxon>
    </lineage>
</organism>
<evidence type="ECO:0000256" key="1">
    <source>
        <dbReference type="SAM" id="SignalP"/>
    </source>
</evidence>
<reference evidence="3 4" key="2">
    <citation type="submission" date="2019-01" db="EMBL/GenBank/DDBJ databases">
        <title>Motilimonas pumilus sp. nov., isolated from the gut of sea cucumber (Apostichopus japonicus).</title>
        <authorList>
            <person name="Wang F.-Q."/>
            <person name="Ren L.-H."/>
            <person name="Lin Y.-W."/>
            <person name="Sun G.-H."/>
            <person name="Du Z.-J."/>
            <person name="Zhao J.-X."/>
            <person name="Liu X.-J."/>
            <person name="Liu L.-J."/>
        </authorList>
    </citation>
    <scope>NUCLEOTIDE SEQUENCE [LARGE SCALE GENOMIC DNA]</scope>
    <source>
        <strain evidence="3 4">PLHSC7-2</strain>
    </source>
</reference>
<feature type="domain" description="SGNH hydrolase-type esterase" evidence="2">
    <location>
        <begin position="41"/>
        <end position="192"/>
    </location>
</feature>
<dbReference type="Proteomes" id="UP000283255">
    <property type="component" value="Unassembled WGS sequence"/>
</dbReference>
<sequence length="204" mass="21681">MSVAVLPSYLRFCWLLLVVFLSACSKQPDTASIAQTGVILAYGDSLTKGVGADKSQSYPAHLAQALGVKVINQGISGETSAEGLARLEGILQAERPDLVILTHGGNDLLKKLPVAKLKANLQSMIALCQTYQAQVVLVGVPKPALMLSPLPVYEELAEQYELVAELDILSDLLGENAMKSDAVHLNGAGYKAFADALAEKITVY</sequence>
<evidence type="ECO:0000313" key="3">
    <source>
        <dbReference type="EMBL" id="RJG47556.1"/>
    </source>
</evidence>
<dbReference type="AlphaFoldDB" id="A0A418YEH3"/>
<protein>
    <submittedName>
        <fullName evidence="3">Arylesterase</fullName>
    </submittedName>
</protein>
<gene>
    <name evidence="3" type="ORF">D1Z90_10480</name>
</gene>
<dbReference type="OrthoDB" id="9786188at2"/>
<keyword evidence="1" id="KW-0732">Signal</keyword>
<dbReference type="Gene3D" id="3.40.50.1110">
    <property type="entry name" value="SGNH hydrolase"/>
    <property type="match status" value="1"/>
</dbReference>
<evidence type="ECO:0000259" key="2">
    <source>
        <dbReference type="Pfam" id="PF13472"/>
    </source>
</evidence>
<dbReference type="Pfam" id="PF13472">
    <property type="entry name" value="Lipase_GDSL_2"/>
    <property type="match status" value="1"/>
</dbReference>
<dbReference type="CDD" id="cd01822">
    <property type="entry name" value="Lysophospholipase_L1_like"/>
    <property type="match status" value="1"/>
</dbReference>
<keyword evidence="4" id="KW-1185">Reference proteome</keyword>
<accession>A0A418YEH3</accession>
<evidence type="ECO:0000313" key="4">
    <source>
        <dbReference type="Proteomes" id="UP000283255"/>
    </source>
</evidence>
<dbReference type="InterPro" id="IPR051532">
    <property type="entry name" value="Ester_Hydrolysis_Enzymes"/>
</dbReference>
<dbReference type="PANTHER" id="PTHR30383:SF24">
    <property type="entry name" value="THIOESTERASE 1_PROTEASE 1_LYSOPHOSPHOLIPASE L1"/>
    <property type="match status" value="1"/>
</dbReference>
<feature type="signal peptide" evidence="1">
    <location>
        <begin position="1"/>
        <end position="23"/>
    </location>
</feature>
<dbReference type="InterPro" id="IPR013830">
    <property type="entry name" value="SGNH_hydro"/>
</dbReference>
<name>A0A418YEH3_9GAMM</name>
<dbReference type="SUPFAM" id="SSF52266">
    <property type="entry name" value="SGNH hydrolase"/>
    <property type="match status" value="1"/>
</dbReference>
<feature type="chain" id="PRO_5019074701" evidence="1">
    <location>
        <begin position="24"/>
        <end position="204"/>
    </location>
</feature>
<proteinExistence type="predicted"/>
<comment type="caution">
    <text evidence="3">The sequence shown here is derived from an EMBL/GenBank/DDBJ whole genome shotgun (WGS) entry which is preliminary data.</text>
</comment>
<dbReference type="EMBL" id="QZCH01000012">
    <property type="protein sequence ID" value="RJG47556.1"/>
    <property type="molecule type" value="Genomic_DNA"/>
</dbReference>
<dbReference type="InterPro" id="IPR036514">
    <property type="entry name" value="SGNH_hydro_sf"/>
</dbReference>